<dbReference type="InterPro" id="IPR005226">
    <property type="entry name" value="UPF0014_fam"/>
</dbReference>
<comment type="similarity">
    <text evidence="2">Belongs to the UPF0014 family.</text>
</comment>
<dbReference type="OrthoDB" id="3212530at2"/>
<keyword evidence="8" id="KW-1185">Reference proteome</keyword>
<comment type="caution">
    <text evidence="7">The sequence shown here is derived from an EMBL/GenBank/DDBJ whole genome shotgun (WGS) entry which is preliminary data.</text>
</comment>
<evidence type="ECO:0000256" key="4">
    <source>
        <dbReference type="ARBA" id="ARBA00022989"/>
    </source>
</evidence>
<dbReference type="PANTHER" id="PTHR30028:SF0">
    <property type="entry name" value="PROTEIN ALUMINUM SENSITIVE 3"/>
    <property type="match status" value="1"/>
</dbReference>
<dbReference type="PANTHER" id="PTHR30028">
    <property type="entry name" value="UPF0014 INNER MEMBRANE PROTEIN YBBM-RELATED"/>
    <property type="match status" value="1"/>
</dbReference>
<protein>
    <submittedName>
        <fullName evidence="7">Iron export ABC transporter permease subunit FetB</fullName>
    </submittedName>
</protein>
<feature type="transmembrane region" description="Helical" evidence="6">
    <location>
        <begin position="204"/>
        <end position="228"/>
    </location>
</feature>
<keyword evidence="3 6" id="KW-0812">Transmembrane</keyword>
<evidence type="ECO:0000256" key="2">
    <source>
        <dbReference type="ARBA" id="ARBA00005268"/>
    </source>
</evidence>
<organism evidence="7 8">
    <name type="scientific">Paraeggerthella hongkongensis</name>
    <dbReference type="NCBI Taxonomy" id="230658"/>
    <lineage>
        <taxon>Bacteria</taxon>
        <taxon>Bacillati</taxon>
        <taxon>Actinomycetota</taxon>
        <taxon>Coriobacteriia</taxon>
        <taxon>Eggerthellales</taxon>
        <taxon>Eggerthellaceae</taxon>
        <taxon>Paraeggerthella</taxon>
    </lineage>
</organism>
<dbReference type="Pfam" id="PF03649">
    <property type="entry name" value="UPF0014"/>
    <property type="match status" value="1"/>
</dbReference>
<reference evidence="8" key="1">
    <citation type="submission" date="2018-05" db="EMBL/GenBank/DDBJ databases">
        <title>Genome Sequencing of selected type strains of the family Eggerthellaceae.</title>
        <authorList>
            <person name="Danylec N."/>
            <person name="Stoll D.A."/>
            <person name="Doetsch A."/>
            <person name="Huch M."/>
        </authorList>
    </citation>
    <scope>NUCLEOTIDE SEQUENCE [LARGE SCALE GENOMIC DNA]</scope>
    <source>
        <strain evidence="8">DSM 16106</strain>
    </source>
</reference>
<dbReference type="GO" id="GO:0005886">
    <property type="term" value="C:plasma membrane"/>
    <property type="evidence" value="ECO:0007669"/>
    <property type="project" value="TreeGrafter"/>
</dbReference>
<dbReference type="Proteomes" id="UP000278632">
    <property type="component" value="Unassembled WGS sequence"/>
</dbReference>
<gene>
    <name evidence="7" type="ORF">DMP08_08445</name>
</gene>
<evidence type="ECO:0000313" key="7">
    <source>
        <dbReference type="EMBL" id="RNL42612.1"/>
    </source>
</evidence>
<keyword evidence="5 6" id="KW-0472">Membrane</keyword>
<feature type="transmembrane region" description="Helical" evidence="6">
    <location>
        <begin position="163"/>
        <end position="184"/>
    </location>
</feature>
<sequence length="249" mass="26285">MLVAGLVSWRLELGQTRRIAVSAARMFAQLLAAGFVLMYLFEHQTWWLVLLALAVMVTAATQIAASRVKSSVPGLRAAVFVSLFSSSIAVGFVVVEGVMHADPWYNARQLVPIAGMIIGNAMSAIAVAIDRLFADMDSRSSEMFALVALGATPKEAAFPSIKAAIGAGMTPVLATMSAAGIVAIPGMMSGQLLAGADPLAAAKYQIVVMLMLSAANTVAIVSACFLTYRKRFAPDGYYLDKGIRPDNPL</sequence>
<name>A0A3N0B676_9ACTN</name>
<dbReference type="AlphaFoldDB" id="A0A3N0B676"/>
<evidence type="ECO:0000256" key="6">
    <source>
        <dbReference type="SAM" id="Phobius"/>
    </source>
</evidence>
<feature type="transmembrane region" description="Helical" evidence="6">
    <location>
        <begin position="110"/>
        <end position="133"/>
    </location>
</feature>
<evidence type="ECO:0000256" key="1">
    <source>
        <dbReference type="ARBA" id="ARBA00004141"/>
    </source>
</evidence>
<dbReference type="EMBL" id="QICD01000016">
    <property type="protein sequence ID" value="RNL42612.1"/>
    <property type="molecule type" value="Genomic_DNA"/>
</dbReference>
<feature type="transmembrane region" description="Helical" evidence="6">
    <location>
        <begin position="46"/>
        <end position="65"/>
    </location>
</feature>
<proteinExistence type="inferred from homology"/>
<evidence type="ECO:0000313" key="8">
    <source>
        <dbReference type="Proteomes" id="UP000278632"/>
    </source>
</evidence>
<evidence type="ECO:0000256" key="3">
    <source>
        <dbReference type="ARBA" id="ARBA00022692"/>
    </source>
</evidence>
<comment type="subcellular location">
    <subcellularLocation>
        <location evidence="1">Membrane</location>
        <topology evidence="1">Multi-pass membrane protein</topology>
    </subcellularLocation>
</comment>
<feature type="transmembrane region" description="Helical" evidence="6">
    <location>
        <begin position="77"/>
        <end position="98"/>
    </location>
</feature>
<accession>A0A3N0B676</accession>
<evidence type="ECO:0000256" key="5">
    <source>
        <dbReference type="ARBA" id="ARBA00023136"/>
    </source>
</evidence>
<keyword evidence="4 6" id="KW-1133">Transmembrane helix</keyword>
<feature type="transmembrane region" description="Helical" evidence="6">
    <location>
        <begin position="19"/>
        <end position="40"/>
    </location>
</feature>